<sequence>MTEEYTPMYAPENWPTHRMEVIRFASILADSIAEHGRHNGLTEFIRSTKDLPKDLMAGMIGMLLIDLHDHQRRDGETTLLSVSGDLWEEVTRVLGLKGLRIDPQPWTWRTDWPVYNTYAAHPVRRELPPEAGPSRTT</sequence>
<dbReference type="Proteomes" id="UP000198878">
    <property type="component" value="Unassembled WGS sequence"/>
</dbReference>
<gene>
    <name evidence="1" type="ORF">SAMN05421837_107310</name>
</gene>
<keyword evidence="2" id="KW-1185">Reference proteome</keyword>
<name>A0A1H5R9W4_9PSEU</name>
<dbReference type="STRING" id="218821.SAMN05421837_107310"/>
<dbReference type="AlphaFoldDB" id="A0A1H5R9W4"/>
<evidence type="ECO:0000313" key="1">
    <source>
        <dbReference type="EMBL" id="SEF34298.1"/>
    </source>
</evidence>
<dbReference type="RefSeq" id="WP_086681488.1">
    <property type="nucleotide sequence ID" value="NZ_FNUJ01000007.1"/>
</dbReference>
<proteinExistence type="predicted"/>
<reference evidence="2" key="1">
    <citation type="submission" date="2016-10" db="EMBL/GenBank/DDBJ databases">
        <authorList>
            <person name="Varghese N."/>
            <person name="Submissions S."/>
        </authorList>
    </citation>
    <scope>NUCLEOTIDE SEQUENCE [LARGE SCALE GENOMIC DNA]</scope>
    <source>
        <strain evidence="2">DSM 44654</strain>
    </source>
</reference>
<dbReference type="EMBL" id="FNUJ01000007">
    <property type="protein sequence ID" value="SEF34298.1"/>
    <property type="molecule type" value="Genomic_DNA"/>
</dbReference>
<accession>A0A1H5R9W4</accession>
<protein>
    <submittedName>
        <fullName evidence="1">Uncharacterized protein</fullName>
    </submittedName>
</protein>
<evidence type="ECO:0000313" key="2">
    <source>
        <dbReference type="Proteomes" id="UP000198878"/>
    </source>
</evidence>
<organism evidence="1 2">
    <name type="scientific">Amycolatopsis pretoriensis</name>
    <dbReference type="NCBI Taxonomy" id="218821"/>
    <lineage>
        <taxon>Bacteria</taxon>
        <taxon>Bacillati</taxon>
        <taxon>Actinomycetota</taxon>
        <taxon>Actinomycetes</taxon>
        <taxon>Pseudonocardiales</taxon>
        <taxon>Pseudonocardiaceae</taxon>
        <taxon>Amycolatopsis</taxon>
    </lineage>
</organism>